<proteinExistence type="predicted"/>
<reference evidence="1 3" key="1">
    <citation type="journal article" date="2008" name="Science">
        <title>The Physcomitrella genome reveals evolutionary insights into the conquest of land by plants.</title>
        <authorList>
            <person name="Rensing S."/>
            <person name="Lang D."/>
            <person name="Zimmer A."/>
            <person name="Terry A."/>
            <person name="Salamov A."/>
            <person name="Shapiro H."/>
            <person name="Nishiyama T."/>
            <person name="Perroud P.-F."/>
            <person name="Lindquist E."/>
            <person name="Kamisugi Y."/>
            <person name="Tanahashi T."/>
            <person name="Sakakibara K."/>
            <person name="Fujita T."/>
            <person name="Oishi K."/>
            <person name="Shin-I T."/>
            <person name="Kuroki Y."/>
            <person name="Toyoda A."/>
            <person name="Suzuki Y."/>
            <person name="Hashimoto A."/>
            <person name="Yamaguchi K."/>
            <person name="Sugano A."/>
            <person name="Kohara Y."/>
            <person name="Fujiyama A."/>
            <person name="Anterola A."/>
            <person name="Aoki S."/>
            <person name="Ashton N."/>
            <person name="Barbazuk W.B."/>
            <person name="Barker E."/>
            <person name="Bennetzen J."/>
            <person name="Bezanilla M."/>
            <person name="Blankenship R."/>
            <person name="Cho S.H."/>
            <person name="Dutcher S."/>
            <person name="Estelle M."/>
            <person name="Fawcett J.A."/>
            <person name="Gundlach H."/>
            <person name="Hanada K."/>
            <person name="Heyl A."/>
            <person name="Hicks K.A."/>
            <person name="Hugh J."/>
            <person name="Lohr M."/>
            <person name="Mayer K."/>
            <person name="Melkozernov A."/>
            <person name="Murata T."/>
            <person name="Nelson D."/>
            <person name="Pils B."/>
            <person name="Prigge M."/>
            <person name="Reiss B."/>
            <person name="Renner T."/>
            <person name="Rombauts S."/>
            <person name="Rushton P."/>
            <person name="Sanderfoot A."/>
            <person name="Schween G."/>
            <person name="Shiu S.-H."/>
            <person name="Stueber K."/>
            <person name="Theodoulou F.L."/>
            <person name="Tu H."/>
            <person name="Van de Peer Y."/>
            <person name="Verrier P.J."/>
            <person name="Waters E."/>
            <person name="Wood A."/>
            <person name="Yang L."/>
            <person name="Cove D."/>
            <person name="Cuming A."/>
            <person name="Hasebe M."/>
            <person name="Lucas S."/>
            <person name="Mishler D.B."/>
            <person name="Reski R."/>
            <person name="Grigoriev I."/>
            <person name="Quatrano R.S."/>
            <person name="Boore J.L."/>
        </authorList>
    </citation>
    <scope>NUCLEOTIDE SEQUENCE [LARGE SCALE GENOMIC DNA]</scope>
    <source>
        <strain evidence="2 3">cv. Gransden 2004</strain>
    </source>
</reference>
<organism evidence="1">
    <name type="scientific">Physcomitrium patens</name>
    <name type="common">Spreading-leaved earth moss</name>
    <name type="synonym">Physcomitrella patens</name>
    <dbReference type="NCBI Taxonomy" id="3218"/>
    <lineage>
        <taxon>Eukaryota</taxon>
        <taxon>Viridiplantae</taxon>
        <taxon>Streptophyta</taxon>
        <taxon>Embryophyta</taxon>
        <taxon>Bryophyta</taxon>
        <taxon>Bryophytina</taxon>
        <taxon>Bryopsida</taxon>
        <taxon>Funariidae</taxon>
        <taxon>Funariales</taxon>
        <taxon>Funariaceae</taxon>
        <taxon>Physcomitrium</taxon>
    </lineage>
</organism>
<reference evidence="2" key="3">
    <citation type="submission" date="2020-12" db="UniProtKB">
        <authorList>
            <consortium name="EnsemblPlants"/>
        </authorList>
    </citation>
    <scope>IDENTIFICATION</scope>
</reference>
<reference evidence="1 3" key="2">
    <citation type="journal article" date="2018" name="Plant J.">
        <title>The Physcomitrella patens chromosome-scale assembly reveals moss genome structure and evolution.</title>
        <authorList>
            <person name="Lang D."/>
            <person name="Ullrich K.K."/>
            <person name="Murat F."/>
            <person name="Fuchs J."/>
            <person name="Jenkins J."/>
            <person name="Haas F.B."/>
            <person name="Piednoel M."/>
            <person name="Gundlach H."/>
            <person name="Van Bel M."/>
            <person name="Meyberg R."/>
            <person name="Vives C."/>
            <person name="Morata J."/>
            <person name="Symeonidi A."/>
            <person name="Hiss M."/>
            <person name="Muchero W."/>
            <person name="Kamisugi Y."/>
            <person name="Saleh O."/>
            <person name="Blanc G."/>
            <person name="Decker E.L."/>
            <person name="van Gessel N."/>
            <person name="Grimwood J."/>
            <person name="Hayes R.D."/>
            <person name="Graham S.W."/>
            <person name="Gunter L.E."/>
            <person name="McDaniel S.F."/>
            <person name="Hoernstein S.N.W."/>
            <person name="Larsson A."/>
            <person name="Li F.W."/>
            <person name="Perroud P.F."/>
            <person name="Phillips J."/>
            <person name="Ranjan P."/>
            <person name="Rokshar D.S."/>
            <person name="Rothfels C.J."/>
            <person name="Schneider L."/>
            <person name="Shu S."/>
            <person name="Stevenson D.W."/>
            <person name="Thummler F."/>
            <person name="Tillich M."/>
            <person name="Villarreal Aguilar J.C."/>
            <person name="Widiez T."/>
            <person name="Wong G.K."/>
            <person name="Wymore A."/>
            <person name="Zhang Y."/>
            <person name="Zimmer A.D."/>
            <person name="Quatrano R.S."/>
            <person name="Mayer K.F.X."/>
            <person name="Goodstein D."/>
            <person name="Casacuberta J.M."/>
            <person name="Vandepoele K."/>
            <person name="Reski R."/>
            <person name="Cuming A.C."/>
            <person name="Tuskan G.A."/>
            <person name="Maumus F."/>
            <person name="Salse J."/>
            <person name="Schmutz J."/>
            <person name="Rensing S.A."/>
        </authorList>
    </citation>
    <scope>NUCLEOTIDE SEQUENCE [LARGE SCALE GENOMIC DNA]</scope>
    <source>
        <strain evidence="2 3">cv. Gransden 2004</strain>
    </source>
</reference>
<name>A0A2K1IBG0_PHYPA</name>
<dbReference type="Proteomes" id="UP000006727">
    <property type="component" value="Chromosome 26"/>
</dbReference>
<dbReference type="Gramene" id="Pp3c26_1380V3.1">
    <property type="protein sequence ID" value="PAC:32918673.CDS.1"/>
    <property type="gene ID" value="Pp3c26_1380"/>
</dbReference>
<dbReference type="AlphaFoldDB" id="A0A2K1IBG0"/>
<gene>
    <name evidence="1" type="ORF">PHYPA_030087</name>
</gene>
<dbReference type="EnsemblPlants" id="Pp3c26_1380V3.1">
    <property type="protein sequence ID" value="PAC:32918673.CDS.1"/>
    <property type="gene ID" value="Pp3c26_1380"/>
</dbReference>
<evidence type="ECO:0000313" key="3">
    <source>
        <dbReference type="Proteomes" id="UP000006727"/>
    </source>
</evidence>
<accession>A0A2K1IBG0</accession>
<dbReference type="EMBL" id="ABEU02000026">
    <property type="protein sequence ID" value="PNR26606.1"/>
    <property type="molecule type" value="Genomic_DNA"/>
</dbReference>
<evidence type="ECO:0000313" key="1">
    <source>
        <dbReference type="EMBL" id="PNR26606.1"/>
    </source>
</evidence>
<keyword evidence="3" id="KW-1185">Reference proteome</keyword>
<dbReference type="InParanoid" id="A0A2K1IBG0"/>
<protein>
    <submittedName>
        <fullName evidence="1 2">Uncharacterized protein</fullName>
    </submittedName>
</protein>
<sequence length="131" mass="15022">MLLKVSVFVDSPPSQGNAARNTRKQYRCTELSTMLILIDLFIYLFSSILNKHILWSEKMESGDERILFAVNRFVKLFPSLPSQRMQTLHLYPFTATGSKHILLNYGIIKSFEWAAAADLPSGIIEEFVKEH</sequence>
<evidence type="ECO:0000313" key="2">
    <source>
        <dbReference type="EnsemblPlants" id="PAC:32918673.CDS.1"/>
    </source>
</evidence>